<dbReference type="Pfam" id="PF00440">
    <property type="entry name" value="TetR_N"/>
    <property type="match status" value="1"/>
</dbReference>
<dbReference type="InterPro" id="IPR001647">
    <property type="entry name" value="HTH_TetR"/>
</dbReference>
<dbReference type="InterPro" id="IPR050109">
    <property type="entry name" value="HTH-type_TetR-like_transc_reg"/>
</dbReference>
<dbReference type="AlphaFoldDB" id="A0A1N7Q305"/>
<keyword evidence="1" id="KW-0805">Transcription regulation</keyword>
<keyword evidence="7" id="KW-1185">Reference proteome</keyword>
<accession>A0A1N7Q305</accession>
<dbReference type="STRING" id="80876.SAMN05421779_1103"/>
<evidence type="ECO:0000313" key="6">
    <source>
        <dbReference type="EMBL" id="SIT17216.1"/>
    </source>
</evidence>
<evidence type="ECO:0000256" key="1">
    <source>
        <dbReference type="ARBA" id="ARBA00023015"/>
    </source>
</evidence>
<protein>
    <submittedName>
        <fullName evidence="6">Transcriptional regulator, TetR family</fullName>
    </submittedName>
</protein>
<gene>
    <name evidence="6" type="ORF">SAMN05421779_1103</name>
</gene>
<dbReference type="SUPFAM" id="SSF46689">
    <property type="entry name" value="Homeodomain-like"/>
    <property type="match status" value="1"/>
</dbReference>
<feature type="domain" description="HTH tetR-type" evidence="5">
    <location>
        <begin position="43"/>
        <end position="103"/>
    </location>
</feature>
<dbReference type="Proteomes" id="UP000185678">
    <property type="component" value="Unassembled WGS sequence"/>
</dbReference>
<proteinExistence type="predicted"/>
<dbReference type="InterPro" id="IPR009057">
    <property type="entry name" value="Homeodomain-like_sf"/>
</dbReference>
<evidence type="ECO:0000259" key="5">
    <source>
        <dbReference type="PROSITE" id="PS50977"/>
    </source>
</evidence>
<reference evidence="6 7" key="1">
    <citation type="submission" date="2017-01" db="EMBL/GenBank/DDBJ databases">
        <authorList>
            <person name="Mah S.A."/>
            <person name="Swanson W.J."/>
            <person name="Moy G.W."/>
            <person name="Vacquier V.D."/>
        </authorList>
    </citation>
    <scope>NUCLEOTIDE SEQUENCE [LARGE SCALE GENOMIC DNA]</scope>
    <source>
        <strain evidence="6 7">DSM 11589</strain>
    </source>
</reference>
<dbReference type="EMBL" id="FTOA01000010">
    <property type="protein sequence ID" value="SIT17216.1"/>
    <property type="molecule type" value="Genomic_DNA"/>
</dbReference>
<keyword evidence="2 4" id="KW-0238">DNA-binding</keyword>
<dbReference type="PANTHER" id="PTHR30055">
    <property type="entry name" value="HTH-TYPE TRANSCRIPTIONAL REGULATOR RUTR"/>
    <property type="match status" value="1"/>
</dbReference>
<dbReference type="Gene3D" id="1.10.357.10">
    <property type="entry name" value="Tetracycline Repressor, domain 2"/>
    <property type="match status" value="1"/>
</dbReference>
<evidence type="ECO:0000256" key="4">
    <source>
        <dbReference type="PROSITE-ProRule" id="PRU00335"/>
    </source>
</evidence>
<dbReference type="RefSeq" id="WP_076401960.1">
    <property type="nucleotide sequence ID" value="NZ_FTOA01000010.1"/>
</dbReference>
<sequence length="238" mass="26208">MDAPTLDVALFVQRFDPQSLDFYRPILARHTASIKVRRETTALPNLQKIFLQTLALSNSQGFQAMGLRDLSAATGISLGALYSYIDSKDHLLRMILEQVNDGLGQIISEQAAQPLEPRQHLTTLLRALLYTAEALHPWLFFAMMEGHHLPARPEAAASTEALPSCGQIIDAALIEVLNATRGIGQLRWADTTMAAALIKPLVTEWVLNRETFAARSLPVEHYADAVVAFVEQSLLLGP</sequence>
<evidence type="ECO:0000256" key="2">
    <source>
        <dbReference type="ARBA" id="ARBA00023125"/>
    </source>
</evidence>
<name>A0A1N7Q305_9PROT</name>
<dbReference type="PROSITE" id="PS50977">
    <property type="entry name" value="HTH_TETR_2"/>
    <property type="match status" value="1"/>
</dbReference>
<dbReference type="GO" id="GO:0000976">
    <property type="term" value="F:transcription cis-regulatory region binding"/>
    <property type="evidence" value="ECO:0007669"/>
    <property type="project" value="TreeGrafter"/>
</dbReference>
<feature type="DNA-binding region" description="H-T-H motif" evidence="4">
    <location>
        <begin position="66"/>
        <end position="85"/>
    </location>
</feature>
<evidence type="ECO:0000313" key="7">
    <source>
        <dbReference type="Proteomes" id="UP000185678"/>
    </source>
</evidence>
<organism evidence="6 7">
    <name type="scientific">Insolitispirillum peregrinum</name>
    <dbReference type="NCBI Taxonomy" id="80876"/>
    <lineage>
        <taxon>Bacteria</taxon>
        <taxon>Pseudomonadati</taxon>
        <taxon>Pseudomonadota</taxon>
        <taxon>Alphaproteobacteria</taxon>
        <taxon>Rhodospirillales</taxon>
        <taxon>Novispirillaceae</taxon>
        <taxon>Insolitispirillum</taxon>
    </lineage>
</organism>
<dbReference type="PANTHER" id="PTHR30055:SF240">
    <property type="entry name" value="HTH-TYPE TRANSCRIPTIONAL REGULATOR ACRR"/>
    <property type="match status" value="1"/>
</dbReference>
<dbReference type="GO" id="GO:0003700">
    <property type="term" value="F:DNA-binding transcription factor activity"/>
    <property type="evidence" value="ECO:0007669"/>
    <property type="project" value="TreeGrafter"/>
</dbReference>
<keyword evidence="3" id="KW-0804">Transcription</keyword>
<evidence type="ECO:0000256" key="3">
    <source>
        <dbReference type="ARBA" id="ARBA00023163"/>
    </source>
</evidence>